<protein>
    <submittedName>
        <fullName evidence="1">Uncharacterized protein</fullName>
    </submittedName>
</protein>
<dbReference type="EMBL" id="MU267593">
    <property type="protein sequence ID" value="KAH7916178.1"/>
    <property type="molecule type" value="Genomic_DNA"/>
</dbReference>
<reference evidence="1" key="1">
    <citation type="journal article" date="2021" name="New Phytol.">
        <title>Evolutionary innovations through gain and loss of genes in the ectomycorrhizal Boletales.</title>
        <authorList>
            <person name="Wu G."/>
            <person name="Miyauchi S."/>
            <person name="Morin E."/>
            <person name="Kuo A."/>
            <person name="Drula E."/>
            <person name="Varga T."/>
            <person name="Kohler A."/>
            <person name="Feng B."/>
            <person name="Cao Y."/>
            <person name="Lipzen A."/>
            <person name="Daum C."/>
            <person name="Hundley H."/>
            <person name="Pangilinan J."/>
            <person name="Johnson J."/>
            <person name="Barry K."/>
            <person name="LaButti K."/>
            <person name="Ng V."/>
            <person name="Ahrendt S."/>
            <person name="Min B."/>
            <person name="Choi I.G."/>
            <person name="Park H."/>
            <person name="Plett J.M."/>
            <person name="Magnuson J."/>
            <person name="Spatafora J.W."/>
            <person name="Nagy L.G."/>
            <person name="Henrissat B."/>
            <person name="Grigoriev I.V."/>
            <person name="Yang Z.L."/>
            <person name="Xu J."/>
            <person name="Martin F.M."/>
        </authorList>
    </citation>
    <scope>NUCLEOTIDE SEQUENCE</scope>
    <source>
        <strain evidence="1">ATCC 28755</strain>
    </source>
</reference>
<name>A0ACB8AT43_9AGAM</name>
<keyword evidence="2" id="KW-1185">Reference proteome</keyword>
<proteinExistence type="predicted"/>
<gene>
    <name evidence="1" type="ORF">BJ138DRAFT_692157</name>
</gene>
<dbReference type="Proteomes" id="UP000790377">
    <property type="component" value="Unassembled WGS sequence"/>
</dbReference>
<evidence type="ECO:0000313" key="1">
    <source>
        <dbReference type="EMBL" id="KAH7916178.1"/>
    </source>
</evidence>
<sequence>MMQETQSPATVSQCYISQLPTELLVHILEIAHTEIESGEQEEGDETDATRDVNEHVQDADSPGIGASSAQRQFIEMDASHVCRYWRNVVLQSPVLWTILRIDLRSKDHCPVHHDRPPFYRVQAYARRSQSLPLEIHIQHDWDGPLSIRDFKDLLDILFLHINRWTLLSFTSCDFDFRWEIFDRLSDPSLASASQLKSLRILEPNNVADDDHASLDWEDSPSTLVAPQLNLMELHSLPPSWWQPIAARSPLTLLSLDCTVGDNMSVSFLVVADALRSCPALVHLSIRDVWYPFGAIWRGDSPPTRDALTLPSLTTLTLTGLGVSAFDVSWFLHQLFAPNLTKLVLRRAYFTFPFTTSKTAMNLIHGLKELHLLRPGSFPIHPTYLIYQLKQLVTLHIDADKATPSWLKYLHPLYSEEDTGDLDQTQVFATPLPSLRTLEVTAKLLPDPAAALVEVQALRNAAGYPLRLVIHDTEEWW</sequence>
<evidence type="ECO:0000313" key="2">
    <source>
        <dbReference type="Proteomes" id="UP000790377"/>
    </source>
</evidence>
<comment type="caution">
    <text evidence="1">The sequence shown here is derived from an EMBL/GenBank/DDBJ whole genome shotgun (WGS) entry which is preliminary data.</text>
</comment>
<accession>A0ACB8AT43</accession>
<organism evidence="1 2">
    <name type="scientific">Hygrophoropsis aurantiaca</name>
    <dbReference type="NCBI Taxonomy" id="72124"/>
    <lineage>
        <taxon>Eukaryota</taxon>
        <taxon>Fungi</taxon>
        <taxon>Dikarya</taxon>
        <taxon>Basidiomycota</taxon>
        <taxon>Agaricomycotina</taxon>
        <taxon>Agaricomycetes</taxon>
        <taxon>Agaricomycetidae</taxon>
        <taxon>Boletales</taxon>
        <taxon>Coniophorineae</taxon>
        <taxon>Hygrophoropsidaceae</taxon>
        <taxon>Hygrophoropsis</taxon>
    </lineage>
</organism>